<name>A0A833QDS5_9POAL</name>
<dbReference type="UniPathway" id="UPA00143"/>
<feature type="domain" description="NPH3" evidence="5">
    <location>
        <begin position="185"/>
        <end position="435"/>
    </location>
</feature>
<dbReference type="InterPro" id="IPR000210">
    <property type="entry name" value="BTB/POZ_dom"/>
</dbReference>
<accession>A0A833QDS5</accession>
<gene>
    <name evidence="6" type="ORF">FCM35_KLT21790</name>
</gene>
<dbReference type="InterPro" id="IPR011333">
    <property type="entry name" value="SKP1/BTB/POZ_sf"/>
</dbReference>
<dbReference type="AlphaFoldDB" id="A0A833QDS5"/>
<dbReference type="OrthoDB" id="624345at2759"/>
<keyword evidence="7" id="KW-1185">Reference proteome</keyword>
<evidence type="ECO:0000259" key="5">
    <source>
        <dbReference type="PROSITE" id="PS51649"/>
    </source>
</evidence>
<evidence type="ECO:0000313" key="7">
    <source>
        <dbReference type="Proteomes" id="UP000623129"/>
    </source>
</evidence>
<proteinExistence type="inferred from homology"/>
<protein>
    <submittedName>
        <fullName evidence="6">BTB/POZ domain-containing protein</fullName>
    </submittedName>
</protein>
<reference evidence="6" key="1">
    <citation type="submission" date="2020-01" db="EMBL/GenBank/DDBJ databases">
        <title>Genome sequence of Kobresia littledalei, the first chromosome-level genome in the family Cyperaceae.</title>
        <authorList>
            <person name="Qu G."/>
        </authorList>
    </citation>
    <scope>NUCLEOTIDE SEQUENCE</scope>
    <source>
        <strain evidence="6">C.B.Clarke</strain>
        <tissue evidence="6">Leaf</tissue>
    </source>
</reference>
<keyword evidence="2" id="KW-0833">Ubl conjugation pathway</keyword>
<dbReference type="InterPro" id="IPR043454">
    <property type="entry name" value="NPH3/RPT2-like"/>
</dbReference>
<comment type="caution">
    <text evidence="6">The sequence shown here is derived from an EMBL/GenBank/DDBJ whole genome shotgun (WGS) entry which is preliminary data.</text>
</comment>
<dbReference type="PROSITE" id="PS50097">
    <property type="entry name" value="BTB"/>
    <property type="match status" value="1"/>
</dbReference>
<sequence>MACDLEVDVNGEETFFVSKEILSFFSGRTKNLFNTLSPAVKPVTFPLKVILHEFPGGAEAFELFAQYCYSFGNLQITPCNILPLLCAAIFMEVNEPNLVKFTEYFDTIQTWTWFDLVAGLKQCQELFPLSEKLGLFEKVTGALLEKVAFSNDTSPMDASPDSSMCRFSCDTKSTISTKTGTNSRNWWFEDLGFLKPEILEKVVKIMVSQKLDHGAIARFLFYYLKSGVSSFTTEEKKYATEATIGLLDSLNRESVSCRGLFGILRISVPLKINLSHRDKLEAMIGYKLDQATLDNLLIPAPVGSGSLYDVNTVLRFLGYFSKSIMCEVIPRLKKVTSLMDLYLAEVAPDPALKPTKFAELTSALPPLARDCHDSLYRAIDIFFQVHTRSTEEEKTKICSAIIYEKLTSECCKQLTKNPKFPPRTAIQALASQHSMLKNLLHESNSQPLKSISSNYDDDQVILYAKRVDLTMENENLKAVLEGMHWRVMELEKICGKLKGQMTNMKSSRKHSSIVCRSSLPRLCS</sequence>
<dbReference type="SMART" id="SM00225">
    <property type="entry name" value="BTB"/>
    <property type="match status" value="1"/>
</dbReference>
<evidence type="ECO:0000259" key="4">
    <source>
        <dbReference type="PROSITE" id="PS50097"/>
    </source>
</evidence>
<organism evidence="6 7">
    <name type="scientific">Carex littledalei</name>
    <dbReference type="NCBI Taxonomy" id="544730"/>
    <lineage>
        <taxon>Eukaryota</taxon>
        <taxon>Viridiplantae</taxon>
        <taxon>Streptophyta</taxon>
        <taxon>Embryophyta</taxon>
        <taxon>Tracheophyta</taxon>
        <taxon>Spermatophyta</taxon>
        <taxon>Magnoliopsida</taxon>
        <taxon>Liliopsida</taxon>
        <taxon>Poales</taxon>
        <taxon>Cyperaceae</taxon>
        <taxon>Cyperoideae</taxon>
        <taxon>Cariceae</taxon>
        <taxon>Carex</taxon>
        <taxon>Carex subgen. Euthyceras</taxon>
    </lineage>
</organism>
<evidence type="ECO:0000256" key="1">
    <source>
        <dbReference type="ARBA" id="ARBA00004906"/>
    </source>
</evidence>
<dbReference type="GO" id="GO:0016567">
    <property type="term" value="P:protein ubiquitination"/>
    <property type="evidence" value="ECO:0007669"/>
    <property type="project" value="UniProtKB-UniPathway"/>
</dbReference>
<evidence type="ECO:0000313" key="6">
    <source>
        <dbReference type="EMBL" id="KAF3319929.1"/>
    </source>
</evidence>
<comment type="similarity">
    <text evidence="3">Belongs to the NPH3 family.</text>
</comment>
<dbReference type="EMBL" id="SWLB01000187">
    <property type="protein sequence ID" value="KAF3319929.1"/>
    <property type="molecule type" value="Genomic_DNA"/>
</dbReference>
<dbReference type="Proteomes" id="UP000623129">
    <property type="component" value="Unassembled WGS sequence"/>
</dbReference>
<dbReference type="SUPFAM" id="SSF54695">
    <property type="entry name" value="POZ domain"/>
    <property type="match status" value="1"/>
</dbReference>
<dbReference type="Pfam" id="PF03000">
    <property type="entry name" value="NPH3"/>
    <property type="match status" value="1"/>
</dbReference>
<evidence type="ECO:0000256" key="2">
    <source>
        <dbReference type="ARBA" id="ARBA00022786"/>
    </source>
</evidence>
<feature type="domain" description="BTB" evidence="4">
    <location>
        <begin position="3"/>
        <end position="70"/>
    </location>
</feature>
<dbReference type="InterPro" id="IPR027356">
    <property type="entry name" value="NPH3_dom"/>
</dbReference>
<dbReference type="PROSITE" id="PS51649">
    <property type="entry name" value="NPH3"/>
    <property type="match status" value="1"/>
</dbReference>
<dbReference type="PANTHER" id="PTHR32370">
    <property type="entry name" value="OS12G0117600 PROTEIN"/>
    <property type="match status" value="1"/>
</dbReference>
<comment type="pathway">
    <text evidence="1">Protein modification; protein ubiquitination.</text>
</comment>
<evidence type="ECO:0000256" key="3">
    <source>
        <dbReference type="PROSITE-ProRule" id="PRU00982"/>
    </source>
</evidence>
<dbReference type="Gene3D" id="3.30.710.10">
    <property type="entry name" value="Potassium Channel Kv1.1, Chain A"/>
    <property type="match status" value="1"/>
</dbReference>